<dbReference type="Proteomes" id="UP001176941">
    <property type="component" value="Chromosome 26"/>
</dbReference>
<gene>
    <name evidence="2" type="ORF">MRATA1EN1_LOCUS16137</name>
</gene>
<name>A0ABN8YZZ8_RANTA</name>
<evidence type="ECO:0000313" key="3">
    <source>
        <dbReference type="Proteomes" id="UP001176941"/>
    </source>
</evidence>
<feature type="region of interest" description="Disordered" evidence="1">
    <location>
        <begin position="1"/>
        <end position="93"/>
    </location>
</feature>
<sequence>MKAASRGKEEEPKTGEKLEGRPINPDQGQLPPSPTHFPRRGICVGGGARALSGALRQPPPPPEAAGTGWSRLEPATPPASRRLTKGGGSRPAYPCAVPAWGVGIEPHPHPHPGLY</sequence>
<accession>A0ABN8YZZ8</accession>
<organism evidence="2 3">
    <name type="scientific">Rangifer tarandus platyrhynchus</name>
    <name type="common">Svalbard reindeer</name>
    <dbReference type="NCBI Taxonomy" id="3082113"/>
    <lineage>
        <taxon>Eukaryota</taxon>
        <taxon>Metazoa</taxon>
        <taxon>Chordata</taxon>
        <taxon>Craniata</taxon>
        <taxon>Vertebrata</taxon>
        <taxon>Euteleostomi</taxon>
        <taxon>Mammalia</taxon>
        <taxon>Eutheria</taxon>
        <taxon>Laurasiatheria</taxon>
        <taxon>Artiodactyla</taxon>
        <taxon>Ruminantia</taxon>
        <taxon>Pecora</taxon>
        <taxon>Cervidae</taxon>
        <taxon>Odocoileinae</taxon>
        <taxon>Rangifer</taxon>
    </lineage>
</organism>
<protein>
    <submittedName>
        <fullName evidence="2">Uncharacterized protein</fullName>
    </submittedName>
</protein>
<proteinExistence type="predicted"/>
<evidence type="ECO:0000256" key="1">
    <source>
        <dbReference type="SAM" id="MobiDB-lite"/>
    </source>
</evidence>
<feature type="compositionally biased region" description="Basic and acidic residues" evidence="1">
    <location>
        <begin position="1"/>
        <end position="20"/>
    </location>
</feature>
<reference evidence="2" key="1">
    <citation type="submission" date="2023-04" db="EMBL/GenBank/DDBJ databases">
        <authorList>
            <consortium name="ELIXIR-Norway"/>
        </authorList>
    </citation>
    <scope>NUCLEOTIDE SEQUENCE [LARGE SCALE GENOMIC DNA]</scope>
</reference>
<keyword evidence="3" id="KW-1185">Reference proteome</keyword>
<evidence type="ECO:0000313" key="2">
    <source>
        <dbReference type="EMBL" id="CAI9167175.1"/>
    </source>
</evidence>
<dbReference type="EMBL" id="OX459962">
    <property type="protein sequence ID" value="CAI9167175.1"/>
    <property type="molecule type" value="Genomic_DNA"/>
</dbReference>